<protein>
    <submittedName>
        <fullName evidence="2">Uncharacterized protein</fullName>
    </submittedName>
</protein>
<proteinExistence type="predicted"/>
<name>A0A5S6QSX7_TRIMR</name>
<keyword evidence="1" id="KW-1185">Reference proteome</keyword>
<sequence>MAAVEIAPVKMAAVKMAAVKMAPSRWPRQAGPVKLAPSSRPRQGGRIDWLTLDYCVSCGIMGYVCELVPSLRGCAKLTVHGYFFVKDKCRGDKYYCRTRTLLNRTTFAYTY</sequence>
<evidence type="ECO:0000313" key="2">
    <source>
        <dbReference type="WBParaSite" id="TMUE_2000010340.1"/>
    </source>
</evidence>
<evidence type="ECO:0000313" key="1">
    <source>
        <dbReference type="Proteomes" id="UP000046395"/>
    </source>
</evidence>
<dbReference type="Proteomes" id="UP000046395">
    <property type="component" value="Unassembled WGS sequence"/>
</dbReference>
<reference evidence="2" key="1">
    <citation type="submission" date="2019-12" db="UniProtKB">
        <authorList>
            <consortium name="WormBaseParasite"/>
        </authorList>
    </citation>
    <scope>IDENTIFICATION</scope>
</reference>
<organism evidence="1 2">
    <name type="scientific">Trichuris muris</name>
    <name type="common">Mouse whipworm</name>
    <dbReference type="NCBI Taxonomy" id="70415"/>
    <lineage>
        <taxon>Eukaryota</taxon>
        <taxon>Metazoa</taxon>
        <taxon>Ecdysozoa</taxon>
        <taxon>Nematoda</taxon>
        <taxon>Enoplea</taxon>
        <taxon>Dorylaimia</taxon>
        <taxon>Trichinellida</taxon>
        <taxon>Trichuridae</taxon>
        <taxon>Trichuris</taxon>
    </lineage>
</organism>
<dbReference type="WBParaSite" id="TMUE_2000010340.1">
    <property type="protein sequence ID" value="TMUE_2000010340.1"/>
    <property type="gene ID" value="WBGene00295168"/>
</dbReference>
<dbReference type="AlphaFoldDB" id="A0A5S6QSX7"/>
<accession>A0A5S6QSX7</accession>